<evidence type="ECO:0000313" key="2">
    <source>
        <dbReference type="EMBL" id="KAF2403067.1"/>
    </source>
</evidence>
<keyword evidence="3" id="KW-1185">Reference proteome</keyword>
<dbReference type="AlphaFoldDB" id="A0A6G1I4T4"/>
<gene>
    <name evidence="2" type="ORF">EJ06DRAFT_318863</name>
</gene>
<evidence type="ECO:0000313" key="3">
    <source>
        <dbReference type="Proteomes" id="UP000799640"/>
    </source>
</evidence>
<proteinExistence type="predicted"/>
<name>A0A6G1I4T4_9PEZI</name>
<accession>A0A6G1I4T4</accession>
<sequence length="340" mass="37324">MHRFREFELEGRMPRAGMFVDGQVLHYPGRAGRGLRGRFAPLDGHFVDHGGVGRFAPLNDHFVDYGGVEYGGALVPALVSYCLYCPLLIIARRAFLFPHTTVASLSSTPPIPPRDFPILPTPLCHEGIVAFHAANCPAICHTDLALPPPRQQLLLEQNFSFPVRFRKDLTSRSVSPQTSSNRSWHTLGASGTKALNRSTTAQRRTLTRLAVQLQLLRRRIRPSPVILVPSTRANRIRICLVGPCLLSTVLPSFLGIPLATLRPIQLTMSLAPPRTTLVATQVATRADILAVIPSATPLTARVGFPTVLYLGRVGLVRRFTRTTSRLAIASVAVRTWLVTS</sequence>
<evidence type="ECO:0000256" key="1">
    <source>
        <dbReference type="SAM" id="MobiDB-lite"/>
    </source>
</evidence>
<reference evidence="2" key="1">
    <citation type="journal article" date="2020" name="Stud. Mycol.">
        <title>101 Dothideomycetes genomes: a test case for predicting lifestyles and emergence of pathogens.</title>
        <authorList>
            <person name="Haridas S."/>
            <person name="Albert R."/>
            <person name="Binder M."/>
            <person name="Bloem J."/>
            <person name="Labutti K."/>
            <person name="Salamov A."/>
            <person name="Andreopoulos B."/>
            <person name="Baker S."/>
            <person name="Barry K."/>
            <person name="Bills G."/>
            <person name="Bluhm B."/>
            <person name="Cannon C."/>
            <person name="Castanera R."/>
            <person name="Culley D."/>
            <person name="Daum C."/>
            <person name="Ezra D."/>
            <person name="Gonzalez J."/>
            <person name="Henrissat B."/>
            <person name="Kuo A."/>
            <person name="Liang C."/>
            <person name="Lipzen A."/>
            <person name="Lutzoni F."/>
            <person name="Magnuson J."/>
            <person name="Mondo S."/>
            <person name="Nolan M."/>
            <person name="Ohm R."/>
            <person name="Pangilinan J."/>
            <person name="Park H.-J."/>
            <person name="Ramirez L."/>
            <person name="Alfaro M."/>
            <person name="Sun H."/>
            <person name="Tritt A."/>
            <person name="Yoshinaga Y."/>
            <person name="Zwiers L.-H."/>
            <person name="Turgeon B."/>
            <person name="Goodwin S."/>
            <person name="Spatafora J."/>
            <person name="Crous P."/>
            <person name="Grigoriev I."/>
        </authorList>
    </citation>
    <scope>NUCLEOTIDE SEQUENCE</scope>
    <source>
        <strain evidence="2">CBS 262.69</strain>
    </source>
</reference>
<feature type="region of interest" description="Disordered" evidence="1">
    <location>
        <begin position="172"/>
        <end position="199"/>
    </location>
</feature>
<protein>
    <submittedName>
        <fullName evidence="2">Uncharacterized protein</fullName>
    </submittedName>
</protein>
<feature type="compositionally biased region" description="Polar residues" evidence="1">
    <location>
        <begin position="172"/>
        <end position="184"/>
    </location>
</feature>
<dbReference type="EMBL" id="ML996690">
    <property type="protein sequence ID" value="KAF2403067.1"/>
    <property type="molecule type" value="Genomic_DNA"/>
</dbReference>
<organism evidence="2 3">
    <name type="scientific">Trichodelitschia bisporula</name>
    <dbReference type="NCBI Taxonomy" id="703511"/>
    <lineage>
        <taxon>Eukaryota</taxon>
        <taxon>Fungi</taxon>
        <taxon>Dikarya</taxon>
        <taxon>Ascomycota</taxon>
        <taxon>Pezizomycotina</taxon>
        <taxon>Dothideomycetes</taxon>
        <taxon>Dothideomycetes incertae sedis</taxon>
        <taxon>Phaeotrichales</taxon>
        <taxon>Phaeotrichaceae</taxon>
        <taxon>Trichodelitschia</taxon>
    </lineage>
</organism>
<dbReference type="Proteomes" id="UP000799640">
    <property type="component" value="Unassembled WGS sequence"/>
</dbReference>